<dbReference type="PANTHER" id="PTHR11567:SF29">
    <property type="entry name" value="ACID PHOSPHATASE FAMILY"/>
    <property type="match status" value="1"/>
</dbReference>
<dbReference type="GO" id="GO:0016791">
    <property type="term" value="F:phosphatase activity"/>
    <property type="evidence" value="ECO:0007669"/>
    <property type="project" value="TreeGrafter"/>
</dbReference>
<dbReference type="InterPro" id="IPR029033">
    <property type="entry name" value="His_PPase_superfam"/>
</dbReference>
<keyword evidence="5" id="KW-1185">Reference proteome</keyword>
<dbReference type="SUPFAM" id="SSF53254">
    <property type="entry name" value="Phosphoglycerate mutase-like"/>
    <property type="match status" value="1"/>
</dbReference>
<evidence type="ECO:0000256" key="2">
    <source>
        <dbReference type="SAM" id="MobiDB-lite"/>
    </source>
</evidence>
<reference evidence="5" key="1">
    <citation type="submission" date="2017-01" db="EMBL/GenBank/DDBJ databases">
        <title>Comparative genomics of anhydrobiosis in the tardigrade Hypsibius dujardini.</title>
        <authorList>
            <person name="Yoshida Y."/>
            <person name="Koutsovoulos G."/>
            <person name="Laetsch D."/>
            <person name="Stevens L."/>
            <person name="Kumar S."/>
            <person name="Horikawa D."/>
            <person name="Ishino K."/>
            <person name="Komine S."/>
            <person name="Tomita M."/>
            <person name="Blaxter M."/>
            <person name="Arakawa K."/>
        </authorList>
    </citation>
    <scope>NUCLEOTIDE SEQUENCE [LARGE SCALE GENOMIC DNA]</scope>
    <source>
        <strain evidence="5">Z151</strain>
    </source>
</reference>
<dbReference type="EMBL" id="MTYJ01000050">
    <property type="protein sequence ID" value="OQV18395.1"/>
    <property type="molecule type" value="Genomic_DNA"/>
</dbReference>
<feature type="signal peptide" evidence="3">
    <location>
        <begin position="1"/>
        <end position="19"/>
    </location>
</feature>
<protein>
    <submittedName>
        <fullName evidence="4">Testicular acid phosphatase-like protein</fullName>
    </submittedName>
</protein>
<comment type="caution">
    <text evidence="4">The sequence shown here is derived from an EMBL/GenBank/DDBJ whole genome shotgun (WGS) entry which is preliminary data.</text>
</comment>
<dbReference type="PANTHER" id="PTHR11567">
    <property type="entry name" value="ACID PHOSPHATASE-RELATED"/>
    <property type="match status" value="1"/>
</dbReference>
<dbReference type="Proteomes" id="UP000192578">
    <property type="component" value="Unassembled WGS sequence"/>
</dbReference>
<dbReference type="InterPro" id="IPR000560">
    <property type="entry name" value="His_Pase_clade-2"/>
</dbReference>
<evidence type="ECO:0000313" key="4">
    <source>
        <dbReference type="EMBL" id="OQV18395.1"/>
    </source>
</evidence>
<sequence>MLHPATVLLSSLVLGLVIAIAFGRQADSHAPSQHHGAHHGGNGHNQEEELRQGHEHAPLPSADNVKLIIVGFRHGNRNPAQFLKNDTTHEEWAWEGASQLTNIGKRQAFSLGKFIRNRYMNLIPAEFSPSKIKAYSSSAERCQMTLQSAMAGLYRPNKGRANWNAALSWQPIPYEISDPLLRMYNVKCPHYTTSYQGISDDNVDAATKWLNKDKELTKYIAQQSGLNASLSDLADVADNIGNMKMMNVPLPNWVIRPTIPGYPPKDMYKAIMGFAEAHQVLCADDAECARMMAGMWLDQVITTLKQKKDGKLTDRAAHFYAAHTETVLSLIRLIKAKDVVDTPTSAGMIIEYTDLPAPAVRFIFHEPDPTNPDVRLAEIKELPYCSGQQWCPLETFIENIKVPAFSDWQAACKLPRCAI</sequence>
<dbReference type="Gene3D" id="3.40.50.1240">
    <property type="entry name" value="Phosphoglycerate mutase-like"/>
    <property type="match status" value="1"/>
</dbReference>
<feature type="chain" id="PRO_5012664232" evidence="3">
    <location>
        <begin position="20"/>
        <end position="419"/>
    </location>
</feature>
<dbReference type="InterPro" id="IPR050645">
    <property type="entry name" value="Histidine_acid_phosphatase"/>
</dbReference>
<accession>A0A1W0WT86</accession>
<organism evidence="4 5">
    <name type="scientific">Hypsibius exemplaris</name>
    <name type="common">Freshwater tardigrade</name>
    <dbReference type="NCBI Taxonomy" id="2072580"/>
    <lineage>
        <taxon>Eukaryota</taxon>
        <taxon>Metazoa</taxon>
        <taxon>Ecdysozoa</taxon>
        <taxon>Tardigrada</taxon>
        <taxon>Eutardigrada</taxon>
        <taxon>Parachela</taxon>
        <taxon>Hypsibioidea</taxon>
        <taxon>Hypsibiidae</taxon>
        <taxon>Hypsibius</taxon>
    </lineage>
</organism>
<dbReference type="CDD" id="cd07061">
    <property type="entry name" value="HP_HAP_like"/>
    <property type="match status" value="1"/>
</dbReference>
<comment type="similarity">
    <text evidence="1">Belongs to the histidine acid phosphatase family.</text>
</comment>
<gene>
    <name evidence="4" type="ORF">BV898_07598</name>
</gene>
<dbReference type="OrthoDB" id="10257284at2759"/>
<evidence type="ECO:0000256" key="3">
    <source>
        <dbReference type="SAM" id="SignalP"/>
    </source>
</evidence>
<proteinExistence type="inferred from homology"/>
<dbReference type="Pfam" id="PF00328">
    <property type="entry name" value="His_Phos_2"/>
    <property type="match status" value="1"/>
</dbReference>
<dbReference type="AlphaFoldDB" id="A0A1W0WT86"/>
<name>A0A1W0WT86_HYPEX</name>
<evidence type="ECO:0000256" key="1">
    <source>
        <dbReference type="ARBA" id="ARBA00005375"/>
    </source>
</evidence>
<feature type="region of interest" description="Disordered" evidence="2">
    <location>
        <begin position="28"/>
        <end position="53"/>
    </location>
</feature>
<keyword evidence="3" id="KW-0732">Signal</keyword>
<evidence type="ECO:0000313" key="5">
    <source>
        <dbReference type="Proteomes" id="UP000192578"/>
    </source>
</evidence>